<reference evidence="2" key="1">
    <citation type="journal article" date="2022" name="Mol. Ecol. Resour.">
        <title>The genomes of chicory, endive, great burdock and yacon provide insights into Asteraceae palaeo-polyploidization history and plant inulin production.</title>
        <authorList>
            <person name="Fan W."/>
            <person name="Wang S."/>
            <person name="Wang H."/>
            <person name="Wang A."/>
            <person name="Jiang F."/>
            <person name="Liu H."/>
            <person name="Zhao H."/>
            <person name="Xu D."/>
            <person name="Zhang Y."/>
        </authorList>
    </citation>
    <scope>NUCLEOTIDE SEQUENCE [LARGE SCALE GENOMIC DNA]</scope>
    <source>
        <strain evidence="2">cv. Niubang</strain>
    </source>
</reference>
<comment type="caution">
    <text evidence="1">The sequence shown here is derived from an EMBL/GenBank/DDBJ whole genome shotgun (WGS) entry which is preliminary data.</text>
</comment>
<accession>A0ACB8YGX5</accession>
<sequence length="387" mass="43954">MKSAMEQQEERIMKALEIRDANDRRREVINELGVRGLEGVGNVIQMEDLVAANMNYSERTHAYKNFLCNKPPEFSGTDSPAACLNWIQEMEQAFDSSECEEGQKAKFASRMMRGRALTWWNVTKTAMGIAAISSLTWDTFKKEVLKEYCSEMALDRIEEEFRALKKGDMTMKVRCSKASTLRKAMEESLFVEDMHNQGEEEEATTKEKRGREDQWSPSQERDDHGDRREVTLTVIVPSRALSVLCVKRRAMSRGTALVSGSGKVREADTVCLIWNDTSETTDVCGSESIESLELVEGFEIFSSKELKLWIKPRFSLNLASSDEPYTELSLAVVPRVSRIRGLVTLVVTLIRGRVLDGPEWRVELGRSSDRMALVTSSGLVKIAYWWF</sequence>
<gene>
    <name evidence="1" type="ORF">L6452_33913</name>
</gene>
<keyword evidence="2" id="KW-1185">Reference proteome</keyword>
<organism evidence="1 2">
    <name type="scientific">Arctium lappa</name>
    <name type="common">Greater burdock</name>
    <name type="synonym">Lappa major</name>
    <dbReference type="NCBI Taxonomy" id="4217"/>
    <lineage>
        <taxon>Eukaryota</taxon>
        <taxon>Viridiplantae</taxon>
        <taxon>Streptophyta</taxon>
        <taxon>Embryophyta</taxon>
        <taxon>Tracheophyta</taxon>
        <taxon>Spermatophyta</taxon>
        <taxon>Magnoliopsida</taxon>
        <taxon>eudicotyledons</taxon>
        <taxon>Gunneridae</taxon>
        <taxon>Pentapetalae</taxon>
        <taxon>asterids</taxon>
        <taxon>campanulids</taxon>
        <taxon>Asterales</taxon>
        <taxon>Asteraceae</taxon>
        <taxon>Carduoideae</taxon>
        <taxon>Cardueae</taxon>
        <taxon>Arctiinae</taxon>
        <taxon>Arctium</taxon>
    </lineage>
</organism>
<dbReference type="Proteomes" id="UP001055879">
    <property type="component" value="Linkage Group LG12"/>
</dbReference>
<reference evidence="1 2" key="2">
    <citation type="journal article" date="2022" name="Mol. Ecol. Resour.">
        <title>The genomes of chicory, endive, great burdock and yacon provide insights into Asteraceae paleo-polyploidization history and plant inulin production.</title>
        <authorList>
            <person name="Fan W."/>
            <person name="Wang S."/>
            <person name="Wang H."/>
            <person name="Wang A."/>
            <person name="Jiang F."/>
            <person name="Liu H."/>
            <person name="Zhao H."/>
            <person name="Xu D."/>
            <person name="Zhang Y."/>
        </authorList>
    </citation>
    <scope>NUCLEOTIDE SEQUENCE [LARGE SCALE GENOMIC DNA]</scope>
    <source>
        <strain evidence="2">cv. Niubang</strain>
    </source>
</reference>
<proteinExistence type="predicted"/>
<evidence type="ECO:0000313" key="2">
    <source>
        <dbReference type="Proteomes" id="UP001055879"/>
    </source>
</evidence>
<protein>
    <submittedName>
        <fullName evidence="1">Uncharacterized protein</fullName>
    </submittedName>
</protein>
<dbReference type="EMBL" id="CM042058">
    <property type="protein sequence ID" value="KAI3684688.1"/>
    <property type="molecule type" value="Genomic_DNA"/>
</dbReference>
<evidence type="ECO:0000313" key="1">
    <source>
        <dbReference type="EMBL" id="KAI3684688.1"/>
    </source>
</evidence>
<name>A0ACB8YGX5_ARCLA</name>